<evidence type="ECO:0000256" key="3">
    <source>
        <dbReference type="ARBA" id="ARBA00022946"/>
    </source>
</evidence>
<dbReference type="GeneID" id="28937983"/>
<dbReference type="AlphaFoldDB" id="A0A0W4ZC64"/>
<evidence type="ECO:0000256" key="6">
    <source>
        <dbReference type="SAM" id="SignalP"/>
    </source>
</evidence>
<evidence type="ECO:0000313" key="8">
    <source>
        <dbReference type="Proteomes" id="UP000054454"/>
    </source>
</evidence>
<dbReference type="Proteomes" id="UP000054454">
    <property type="component" value="Unassembled WGS sequence"/>
</dbReference>
<evidence type="ECO:0000256" key="1">
    <source>
        <dbReference type="ARBA" id="ARBA00004173"/>
    </source>
</evidence>
<comment type="similarity">
    <text evidence="2">Belongs to the PET117 family.</text>
</comment>
<comment type="subcellular location">
    <subcellularLocation>
        <location evidence="1">Mitochondrion</location>
    </subcellularLocation>
</comment>
<keyword evidence="8" id="KW-1185">Reference proteome</keyword>
<accession>A0A0W4ZC64</accession>
<dbReference type="RefSeq" id="XP_018224579.1">
    <property type="nucleotide sequence ID" value="XM_018371780.1"/>
</dbReference>
<comment type="caution">
    <text evidence="7">The sequence shown here is derived from an EMBL/GenBank/DDBJ whole genome shotgun (WGS) entry which is preliminary data.</text>
</comment>
<feature type="signal peptide" evidence="6">
    <location>
        <begin position="1"/>
        <end position="25"/>
    </location>
</feature>
<gene>
    <name evidence="7" type="ORF">T552_03271</name>
</gene>
<dbReference type="Pfam" id="PF15786">
    <property type="entry name" value="PET117"/>
    <property type="match status" value="1"/>
</dbReference>
<name>A0A0W4ZC64_PNEC8</name>
<evidence type="ECO:0000256" key="5">
    <source>
        <dbReference type="SAM" id="MobiDB-lite"/>
    </source>
</evidence>
<keyword evidence="6" id="KW-0732">Signal</keyword>
<evidence type="ECO:0000256" key="4">
    <source>
        <dbReference type="ARBA" id="ARBA00023128"/>
    </source>
</evidence>
<keyword evidence="4" id="KW-0496">Mitochondrion</keyword>
<feature type="chain" id="PRO_5006933758" evidence="6">
    <location>
        <begin position="26"/>
        <end position="74"/>
    </location>
</feature>
<dbReference type="PANTHER" id="PTHR28163:SF1">
    <property type="entry name" value="PROTEIN PET117 HOMOLOG, MITOCHONDRIAL"/>
    <property type="match status" value="1"/>
</dbReference>
<evidence type="ECO:0000256" key="2">
    <source>
        <dbReference type="ARBA" id="ARBA00008197"/>
    </source>
</evidence>
<dbReference type="EMBL" id="LFVZ01000015">
    <property type="protein sequence ID" value="KTW25999.1"/>
    <property type="molecule type" value="Genomic_DNA"/>
</dbReference>
<organism evidence="7 8">
    <name type="scientific">Pneumocystis carinii (strain B80)</name>
    <name type="common">Rat pneumocystis pneumonia agent</name>
    <name type="synonym">Pneumocystis carinii f. sp. carinii</name>
    <dbReference type="NCBI Taxonomy" id="1408658"/>
    <lineage>
        <taxon>Eukaryota</taxon>
        <taxon>Fungi</taxon>
        <taxon>Dikarya</taxon>
        <taxon>Ascomycota</taxon>
        <taxon>Taphrinomycotina</taxon>
        <taxon>Pneumocystomycetes</taxon>
        <taxon>Pneumocystaceae</taxon>
        <taxon>Pneumocystis</taxon>
    </lineage>
</organism>
<feature type="region of interest" description="Disordered" evidence="5">
    <location>
        <begin position="50"/>
        <end position="74"/>
    </location>
</feature>
<dbReference type="GO" id="GO:0033617">
    <property type="term" value="P:mitochondrial respiratory chain complex IV assembly"/>
    <property type="evidence" value="ECO:0007669"/>
    <property type="project" value="TreeGrafter"/>
</dbReference>
<reference evidence="8" key="1">
    <citation type="journal article" date="2016" name="Nat. Commun.">
        <title>Genome analysis of three Pneumocystis species reveals adaptation mechanisms to life exclusively in mammalian hosts.</title>
        <authorList>
            <person name="Ma L."/>
            <person name="Chen Z."/>
            <person name="Huang D.W."/>
            <person name="Kutty G."/>
            <person name="Ishihara M."/>
            <person name="Wang H."/>
            <person name="Abouelleil A."/>
            <person name="Bishop L."/>
            <person name="Davey E."/>
            <person name="Deng R."/>
            <person name="Deng X."/>
            <person name="Fan L."/>
            <person name="Fantoni G."/>
            <person name="Fitzgerald M."/>
            <person name="Gogineni E."/>
            <person name="Goldberg J.M."/>
            <person name="Handley G."/>
            <person name="Hu X."/>
            <person name="Huber C."/>
            <person name="Jiao X."/>
            <person name="Jones K."/>
            <person name="Levin J.Z."/>
            <person name="Liu Y."/>
            <person name="Macdonald P."/>
            <person name="Melnikov A."/>
            <person name="Raley C."/>
            <person name="Sassi M."/>
            <person name="Sherman B.T."/>
            <person name="Song X."/>
            <person name="Sykes S."/>
            <person name="Tran B."/>
            <person name="Walsh L."/>
            <person name="Xia Y."/>
            <person name="Yang J."/>
            <person name="Young S."/>
            <person name="Zeng Q."/>
            <person name="Zheng X."/>
            <person name="Stephens R."/>
            <person name="Nusbaum C."/>
            <person name="Birren B.W."/>
            <person name="Azadi P."/>
            <person name="Lempicki R.A."/>
            <person name="Cuomo C.A."/>
            <person name="Kovacs J.A."/>
        </authorList>
    </citation>
    <scope>NUCLEOTIDE SEQUENCE [LARGE SCALE GENOMIC DNA]</scope>
    <source>
        <strain evidence="8">B80</strain>
    </source>
</reference>
<dbReference type="PANTHER" id="PTHR28163">
    <property type="entry name" value="PROTEIN PET117 HOMOLOG, MITOCHONDRIAL"/>
    <property type="match status" value="1"/>
</dbReference>
<proteinExistence type="inferred from homology"/>
<evidence type="ECO:0000313" key="7">
    <source>
        <dbReference type="EMBL" id="KTW25999.1"/>
    </source>
</evidence>
<dbReference type="OrthoDB" id="76305at2759"/>
<dbReference type="VEuPathDB" id="FungiDB:T552_03271"/>
<dbReference type="InterPro" id="IPR031568">
    <property type="entry name" value="Pet117"/>
</dbReference>
<sequence length="74" mass="8576">MSKAAKITFFTTATLTLCIVGGVHYIQNQEKEKLYAGVLRDEAREAIRKERQEERINNEKPETKYKKNESSRVS</sequence>
<dbReference type="GO" id="GO:0005739">
    <property type="term" value="C:mitochondrion"/>
    <property type="evidence" value="ECO:0007669"/>
    <property type="project" value="UniProtKB-SubCell"/>
</dbReference>
<keyword evidence="3" id="KW-0809">Transit peptide</keyword>
<protein>
    <submittedName>
        <fullName evidence="7">Uncharacterized protein</fullName>
    </submittedName>
</protein>